<protein>
    <recommendedName>
        <fullName evidence="3">HK97 gp10 family phage protein</fullName>
    </recommendedName>
</protein>
<organism evidence="1 2">
    <name type="scientific">Faecalicatena acetigenes</name>
    <dbReference type="NCBI Taxonomy" id="2981790"/>
    <lineage>
        <taxon>Bacteria</taxon>
        <taxon>Bacillati</taxon>
        <taxon>Bacillota</taxon>
        <taxon>Clostridia</taxon>
        <taxon>Lachnospirales</taxon>
        <taxon>Lachnospiraceae</taxon>
        <taxon>Faecalicatena</taxon>
    </lineage>
</organism>
<accession>A0ABT2TE42</accession>
<evidence type="ECO:0008006" key="3">
    <source>
        <dbReference type="Google" id="ProtNLM"/>
    </source>
</evidence>
<dbReference type="Proteomes" id="UP001652394">
    <property type="component" value="Unassembled WGS sequence"/>
</dbReference>
<keyword evidence="2" id="KW-1185">Reference proteome</keyword>
<dbReference type="EMBL" id="JAOQJX010000015">
    <property type="protein sequence ID" value="MCU6748046.1"/>
    <property type="molecule type" value="Genomic_DNA"/>
</dbReference>
<sequence>MAKKVLKANIFSPSSIQELQNQLSNYKASLNDKCEQFVRELAESGITVAKQNVGNFGKYITFSVKTEQSQNGCKGILLASNTGIIKSEWRTQDGIKTADVSPLLMAEFGSGMKAQNPMDVPGVGQGTFPGGTHGNDPSGWWWMDLNGEWHHSRGVTPTMPMYHASLEMITKVQSIARRVFGG</sequence>
<name>A0ABT2TE42_9FIRM</name>
<gene>
    <name evidence="1" type="ORF">OCV51_10350</name>
</gene>
<evidence type="ECO:0000313" key="1">
    <source>
        <dbReference type="EMBL" id="MCU6748046.1"/>
    </source>
</evidence>
<dbReference type="RefSeq" id="WP_267304152.1">
    <property type="nucleotide sequence ID" value="NZ_JAOQJX010000015.1"/>
</dbReference>
<comment type="caution">
    <text evidence="1">The sequence shown here is derived from an EMBL/GenBank/DDBJ whole genome shotgun (WGS) entry which is preliminary data.</text>
</comment>
<reference evidence="1 2" key="1">
    <citation type="journal article" date="2021" name="ISME Commun">
        <title>Automated analysis of genomic sequences facilitates high-throughput and comprehensive description of bacteria.</title>
        <authorList>
            <person name="Hitch T.C.A."/>
        </authorList>
    </citation>
    <scope>NUCLEOTIDE SEQUENCE [LARGE SCALE GENOMIC DNA]</scope>
    <source>
        <strain evidence="1 2">H2_18</strain>
    </source>
</reference>
<proteinExistence type="predicted"/>
<evidence type="ECO:0000313" key="2">
    <source>
        <dbReference type="Proteomes" id="UP001652394"/>
    </source>
</evidence>